<dbReference type="Gene3D" id="1.10.1200.10">
    <property type="entry name" value="ACP-like"/>
    <property type="match status" value="1"/>
</dbReference>
<dbReference type="PROSITE" id="PS50075">
    <property type="entry name" value="CARRIER"/>
    <property type="match status" value="1"/>
</dbReference>
<dbReference type="PROSITE" id="PS00012">
    <property type="entry name" value="PHOSPHOPANTETHEINE"/>
    <property type="match status" value="1"/>
</dbReference>
<evidence type="ECO:0000256" key="2">
    <source>
        <dbReference type="ARBA" id="ARBA00022553"/>
    </source>
</evidence>
<sequence length="81" mass="9041">MPDDIETIVRTALHEVAPDADLSALHPDADLRETLGLDSVDFLRLVELLSTRTGHRIDEEDYPCLTTLAGAVSFLTWPPRR</sequence>
<reference evidence="4 5" key="1">
    <citation type="submission" date="2021-01" db="EMBL/GenBank/DDBJ databases">
        <title>Whole genome shotgun sequence of Catellatospora coxensis NBRC 107359.</title>
        <authorList>
            <person name="Komaki H."/>
            <person name="Tamura T."/>
        </authorList>
    </citation>
    <scope>NUCLEOTIDE SEQUENCE [LARGE SCALE GENOMIC DNA]</scope>
    <source>
        <strain evidence="4 5">NBRC 107359</strain>
    </source>
</reference>
<protein>
    <recommendedName>
        <fullName evidence="3">Carrier domain-containing protein</fullName>
    </recommendedName>
</protein>
<dbReference type="AlphaFoldDB" id="A0A8J3P8D6"/>
<accession>A0A8J3P8D6</accession>
<keyword evidence="5" id="KW-1185">Reference proteome</keyword>
<evidence type="ECO:0000313" key="4">
    <source>
        <dbReference type="EMBL" id="GIG05576.1"/>
    </source>
</evidence>
<comment type="caution">
    <text evidence="4">The sequence shown here is derived from an EMBL/GenBank/DDBJ whole genome shotgun (WGS) entry which is preliminary data.</text>
</comment>
<dbReference type="InterPro" id="IPR009081">
    <property type="entry name" value="PP-bd_ACP"/>
</dbReference>
<dbReference type="InterPro" id="IPR036736">
    <property type="entry name" value="ACP-like_sf"/>
</dbReference>
<keyword evidence="1" id="KW-0596">Phosphopantetheine</keyword>
<dbReference type="Pfam" id="PF00550">
    <property type="entry name" value="PP-binding"/>
    <property type="match status" value="1"/>
</dbReference>
<dbReference type="RefSeq" id="WP_203692019.1">
    <property type="nucleotide sequence ID" value="NZ_BAAALC010000025.1"/>
</dbReference>
<dbReference type="EMBL" id="BONI01000016">
    <property type="protein sequence ID" value="GIG05576.1"/>
    <property type="molecule type" value="Genomic_DNA"/>
</dbReference>
<proteinExistence type="predicted"/>
<feature type="domain" description="Carrier" evidence="3">
    <location>
        <begin position="3"/>
        <end position="79"/>
    </location>
</feature>
<evidence type="ECO:0000259" key="3">
    <source>
        <dbReference type="PROSITE" id="PS50075"/>
    </source>
</evidence>
<dbReference type="InterPro" id="IPR006162">
    <property type="entry name" value="Ppantetheine_attach_site"/>
</dbReference>
<dbReference type="SUPFAM" id="SSF47336">
    <property type="entry name" value="ACP-like"/>
    <property type="match status" value="1"/>
</dbReference>
<name>A0A8J3P8D6_9ACTN</name>
<organism evidence="4 5">
    <name type="scientific">Catellatospora coxensis</name>
    <dbReference type="NCBI Taxonomy" id="310354"/>
    <lineage>
        <taxon>Bacteria</taxon>
        <taxon>Bacillati</taxon>
        <taxon>Actinomycetota</taxon>
        <taxon>Actinomycetes</taxon>
        <taxon>Micromonosporales</taxon>
        <taxon>Micromonosporaceae</taxon>
        <taxon>Catellatospora</taxon>
    </lineage>
</organism>
<evidence type="ECO:0000256" key="1">
    <source>
        <dbReference type="ARBA" id="ARBA00022450"/>
    </source>
</evidence>
<gene>
    <name evidence="4" type="ORF">Cco03nite_22760</name>
</gene>
<dbReference type="Proteomes" id="UP000630887">
    <property type="component" value="Unassembled WGS sequence"/>
</dbReference>
<evidence type="ECO:0000313" key="5">
    <source>
        <dbReference type="Proteomes" id="UP000630887"/>
    </source>
</evidence>
<keyword evidence="2" id="KW-0597">Phosphoprotein</keyword>